<accession>A0A7W7WMR5</accession>
<proteinExistence type="predicted"/>
<dbReference type="AlphaFoldDB" id="A0A7W7WMR5"/>
<dbReference type="PANTHER" id="PTHR20883:SF48">
    <property type="entry name" value="ECTOINE DIOXYGENASE"/>
    <property type="match status" value="1"/>
</dbReference>
<evidence type="ECO:0000313" key="1">
    <source>
        <dbReference type="EMBL" id="MBB4956882.1"/>
    </source>
</evidence>
<dbReference type="Pfam" id="PF05721">
    <property type="entry name" value="PhyH"/>
    <property type="match status" value="1"/>
</dbReference>
<sequence length="338" mass="38143">MEQLSVPAGQANDVMTAAEVEAFWRNGFAGPFPLDIPADELAELGNQCERIVVERQSHPLYDRYALRDWHLIDKDLERLFTQDAIVNRVVQLLGPDLLLWRSKIFYKPPGADAIGWHQEWGKFDGEEIGNSTPSLQPPVFGEDIWDLTIWVALDDVTPENGPLQFAAGTNRTKVPWSKVPMTQSAFYEEPFEGLTKEQIVARTRNSELVLDIDTADWLDGFDVDTASLPELTDHLRRRFDQLSAKFTEFEPDPDTVATMEMPRGSFVIFSERTMHGSPANNSDRRRMAVNCRIAKADTLVYPGRLAGDMIDGSNLDISRHESVLVAGEAVETRNVIRR</sequence>
<gene>
    <name evidence="1" type="ORF">FHR38_000615</name>
</gene>
<dbReference type="Gene3D" id="2.60.120.620">
    <property type="entry name" value="q2cbj1_9rhob like domain"/>
    <property type="match status" value="2"/>
</dbReference>
<dbReference type="InterPro" id="IPR008775">
    <property type="entry name" value="Phytyl_CoA_dOase-like"/>
</dbReference>
<keyword evidence="2" id="KW-1185">Reference proteome</keyword>
<dbReference type="RefSeq" id="WP_184532570.1">
    <property type="nucleotide sequence ID" value="NZ_JACHJW010000001.1"/>
</dbReference>
<protein>
    <submittedName>
        <fullName evidence="1">Non-heme Fe2+,alpha-ketoglutarate-dependent halogenase</fullName>
    </submittedName>
</protein>
<comment type="caution">
    <text evidence="1">The sequence shown here is derived from an EMBL/GenBank/DDBJ whole genome shotgun (WGS) entry which is preliminary data.</text>
</comment>
<evidence type="ECO:0000313" key="2">
    <source>
        <dbReference type="Proteomes" id="UP000578819"/>
    </source>
</evidence>
<dbReference type="PANTHER" id="PTHR20883">
    <property type="entry name" value="PHYTANOYL-COA DIOXYGENASE DOMAIN CONTAINING 1"/>
    <property type="match status" value="1"/>
</dbReference>
<dbReference type="Proteomes" id="UP000578819">
    <property type="component" value="Unassembled WGS sequence"/>
</dbReference>
<dbReference type="SUPFAM" id="SSF51197">
    <property type="entry name" value="Clavaminate synthase-like"/>
    <property type="match status" value="1"/>
</dbReference>
<reference evidence="1 2" key="1">
    <citation type="submission" date="2020-08" db="EMBL/GenBank/DDBJ databases">
        <title>Sequencing the genomes of 1000 actinobacteria strains.</title>
        <authorList>
            <person name="Klenk H.-P."/>
        </authorList>
    </citation>
    <scope>NUCLEOTIDE SEQUENCE [LARGE SCALE GENOMIC DNA]</scope>
    <source>
        <strain evidence="1 2">DSM 45886</strain>
    </source>
</reference>
<dbReference type="GO" id="GO:0016706">
    <property type="term" value="F:2-oxoglutarate-dependent dioxygenase activity"/>
    <property type="evidence" value="ECO:0007669"/>
    <property type="project" value="UniProtKB-ARBA"/>
</dbReference>
<organism evidence="1 2">
    <name type="scientific">Micromonospora polyrhachis</name>
    <dbReference type="NCBI Taxonomy" id="1282883"/>
    <lineage>
        <taxon>Bacteria</taxon>
        <taxon>Bacillati</taxon>
        <taxon>Actinomycetota</taxon>
        <taxon>Actinomycetes</taxon>
        <taxon>Micromonosporales</taxon>
        <taxon>Micromonosporaceae</taxon>
        <taxon>Micromonospora</taxon>
    </lineage>
</organism>
<name>A0A7W7WMR5_9ACTN</name>
<dbReference type="GO" id="GO:0005506">
    <property type="term" value="F:iron ion binding"/>
    <property type="evidence" value="ECO:0007669"/>
    <property type="project" value="UniProtKB-ARBA"/>
</dbReference>
<dbReference type="EMBL" id="JACHJW010000001">
    <property type="protein sequence ID" value="MBB4956882.1"/>
    <property type="molecule type" value="Genomic_DNA"/>
</dbReference>